<sequence>MLTSFHAACALLCLTTWRLGVLQAFRHSVPTALYNLHADSNFLLGAKRNQLKGARKFTRRRPKKKTPARVYPTPTPYYGNIQEYFGAPREYYAVPVVESQEILREGAISRLVSEIRSGTTGTKLQEFIQQHNLQQPLLKELDKLAEIAKTQKCDVTSDLVLYFDKVIKFPTKNESFIDCFYTLDRIHTKWQRREATKYGCLFKLVFWRLRQMAFKLQKTGLALKDFNTPKMWHRFGVLKNLPKCSMAERYLIKHKVALEMDIKNLYFLDGKNKVLSIYDGRMVHDSPKYKPIKAIDQGVIDKIMRDLQNLSIVTKEQNVINCSRIDELQETYWTPEAQRAYAIRDFYLSHKLPNYTVVGDPFILESYINHDYRIKTLERDLEKRYQGWLDSGAMYKVPRPTGTKYQYLAKWHALPKAKKRQLAHEYALERAKSPF</sequence>
<comment type="caution">
    <text evidence="2">The sequence shown here is derived from an EMBL/GenBank/DDBJ whole genome shotgun (WGS) entry which is preliminary data.</text>
</comment>
<evidence type="ECO:0000313" key="4">
    <source>
        <dbReference type="Proteomes" id="UP001214638"/>
    </source>
</evidence>
<evidence type="ECO:0000256" key="1">
    <source>
        <dbReference type="SAM" id="SignalP"/>
    </source>
</evidence>
<dbReference type="RefSeq" id="XP_067804402.1">
    <property type="nucleotide sequence ID" value="XM_067945611.1"/>
</dbReference>
<dbReference type="EMBL" id="JALLKP010000069">
    <property type="protein sequence ID" value="KAK2194653.1"/>
    <property type="molecule type" value="Genomic_DNA"/>
</dbReference>
<proteinExistence type="predicted"/>
<accession>A0AAD9PHQ8</accession>
<keyword evidence="1" id="KW-0732">Signal</keyword>
<feature type="signal peptide" evidence="1">
    <location>
        <begin position="1"/>
        <end position="24"/>
    </location>
</feature>
<keyword evidence="4" id="KW-1185">Reference proteome</keyword>
<evidence type="ECO:0000313" key="2">
    <source>
        <dbReference type="EMBL" id="KAK2194653.1"/>
    </source>
</evidence>
<reference evidence="2" key="1">
    <citation type="journal article" date="2023" name="Nat. Microbiol.">
        <title>Babesia duncani multi-omics identifies virulence factors and drug targets.</title>
        <authorList>
            <person name="Singh P."/>
            <person name="Lonardi S."/>
            <person name="Liang Q."/>
            <person name="Vydyam P."/>
            <person name="Khabirova E."/>
            <person name="Fang T."/>
            <person name="Gihaz S."/>
            <person name="Thekkiniath J."/>
            <person name="Munshi M."/>
            <person name="Abel S."/>
            <person name="Ciampossin L."/>
            <person name="Batugedara G."/>
            <person name="Gupta M."/>
            <person name="Lu X.M."/>
            <person name="Lenz T."/>
            <person name="Chakravarty S."/>
            <person name="Cornillot E."/>
            <person name="Hu Y."/>
            <person name="Ma W."/>
            <person name="Gonzalez L.M."/>
            <person name="Sanchez S."/>
            <person name="Estrada K."/>
            <person name="Sanchez-Flores A."/>
            <person name="Montero E."/>
            <person name="Harb O.S."/>
            <person name="Le Roch K.G."/>
            <person name="Mamoun C.B."/>
        </authorList>
    </citation>
    <scope>NUCLEOTIDE SEQUENCE</scope>
    <source>
        <strain evidence="2">WA1</strain>
    </source>
</reference>
<name>A0AAD9PHQ8_9APIC</name>
<dbReference type="AlphaFoldDB" id="A0AAD9PHQ8"/>
<organism evidence="2 4">
    <name type="scientific">Babesia duncani</name>
    <dbReference type="NCBI Taxonomy" id="323732"/>
    <lineage>
        <taxon>Eukaryota</taxon>
        <taxon>Sar</taxon>
        <taxon>Alveolata</taxon>
        <taxon>Apicomplexa</taxon>
        <taxon>Aconoidasida</taxon>
        <taxon>Piroplasmida</taxon>
        <taxon>Babesiidae</taxon>
        <taxon>Babesia</taxon>
    </lineage>
</organism>
<protein>
    <submittedName>
        <fullName evidence="2">Uncharacterized protein</fullName>
    </submittedName>
</protein>
<feature type="chain" id="PRO_5042442554" evidence="1">
    <location>
        <begin position="25"/>
        <end position="435"/>
    </location>
</feature>
<dbReference type="EMBL" id="JALLKP010000001">
    <property type="protein sequence ID" value="KAK2197560.1"/>
    <property type="molecule type" value="Genomic_DNA"/>
</dbReference>
<gene>
    <name evidence="3" type="ORF">BdWA1_000562</name>
    <name evidence="2" type="ORF">BdWA1_003876</name>
</gene>
<dbReference type="Proteomes" id="UP001214638">
    <property type="component" value="Unassembled WGS sequence"/>
</dbReference>
<dbReference type="KEGG" id="bdw:94334860"/>
<evidence type="ECO:0000313" key="3">
    <source>
        <dbReference type="EMBL" id="KAK2197560.1"/>
    </source>
</evidence>
<dbReference type="GeneID" id="94334860"/>